<reference evidence="2" key="1">
    <citation type="submission" date="2020-10" db="EMBL/GenBank/DDBJ databases">
        <authorList>
            <person name="Gilroy R."/>
        </authorList>
    </citation>
    <scope>NUCLEOTIDE SEQUENCE</scope>
    <source>
        <strain evidence="2">CHK152-2871</strain>
    </source>
</reference>
<evidence type="ECO:0000313" key="3">
    <source>
        <dbReference type="Proteomes" id="UP000886865"/>
    </source>
</evidence>
<dbReference type="InterPro" id="IPR036736">
    <property type="entry name" value="ACP-like_sf"/>
</dbReference>
<dbReference type="Proteomes" id="UP000886865">
    <property type="component" value="Unassembled WGS sequence"/>
</dbReference>
<gene>
    <name evidence="2" type="ORF">IAA86_06425</name>
</gene>
<dbReference type="EMBL" id="DVJQ01000052">
    <property type="protein sequence ID" value="HIS74637.1"/>
    <property type="molecule type" value="Genomic_DNA"/>
</dbReference>
<evidence type="ECO:0000313" key="2">
    <source>
        <dbReference type="EMBL" id="HIS74637.1"/>
    </source>
</evidence>
<comment type="caution">
    <text evidence="2">The sequence shown here is derived from an EMBL/GenBank/DDBJ whole genome shotgun (WGS) entry which is preliminary data.</text>
</comment>
<feature type="domain" description="Carrier" evidence="1">
    <location>
        <begin position="1"/>
        <end position="76"/>
    </location>
</feature>
<dbReference type="AlphaFoldDB" id="A0A9D1FJI0"/>
<proteinExistence type="predicted"/>
<dbReference type="InterPro" id="IPR009081">
    <property type="entry name" value="PP-bd_ACP"/>
</dbReference>
<organism evidence="2 3">
    <name type="scientific">Candidatus Galligastranaerophilus intestinavium</name>
    <dbReference type="NCBI Taxonomy" id="2840836"/>
    <lineage>
        <taxon>Bacteria</taxon>
        <taxon>Candidatus Galligastranaerophilus</taxon>
    </lineage>
</organism>
<sequence length="80" mass="9533">MSVFEKVQEIFQDVFDDTTLEIKREYSSADIEDWDSLAQINLITQMEKEFNLKFNMNDIIKLQNIGDMIDLIEKKQNEQL</sequence>
<dbReference type="SUPFAM" id="SSF47336">
    <property type="entry name" value="ACP-like"/>
    <property type="match status" value="1"/>
</dbReference>
<name>A0A9D1FJI0_9BACT</name>
<evidence type="ECO:0000259" key="1">
    <source>
        <dbReference type="PROSITE" id="PS50075"/>
    </source>
</evidence>
<protein>
    <submittedName>
        <fullName evidence="2">Acyl carrier protein</fullName>
    </submittedName>
</protein>
<dbReference type="PROSITE" id="PS50075">
    <property type="entry name" value="CARRIER"/>
    <property type="match status" value="1"/>
</dbReference>
<dbReference type="Pfam" id="PF00550">
    <property type="entry name" value="PP-binding"/>
    <property type="match status" value="1"/>
</dbReference>
<accession>A0A9D1FJI0</accession>
<reference evidence="2" key="2">
    <citation type="journal article" date="2021" name="PeerJ">
        <title>Extensive microbial diversity within the chicken gut microbiome revealed by metagenomics and culture.</title>
        <authorList>
            <person name="Gilroy R."/>
            <person name="Ravi A."/>
            <person name="Getino M."/>
            <person name="Pursley I."/>
            <person name="Horton D.L."/>
            <person name="Alikhan N.F."/>
            <person name="Baker D."/>
            <person name="Gharbi K."/>
            <person name="Hall N."/>
            <person name="Watson M."/>
            <person name="Adriaenssens E.M."/>
            <person name="Foster-Nyarko E."/>
            <person name="Jarju S."/>
            <person name="Secka A."/>
            <person name="Antonio M."/>
            <person name="Oren A."/>
            <person name="Chaudhuri R.R."/>
            <person name="La Ragione R."/>
            <person name="Hildebrand F."/>
            <person name="Pallen M.J."/>
        </authorList>
    </citation>
    <scope>NUCLEOTIDE SEQUENCE</scope>
    <source>
        <strain evidence="2">CHK152-2871</strain>
    </source>
</reference>
<dbReference type="Gene3D" id="1.10.1200.10">
    <property type="entry name" value="ACP-like"/>
    <property type="match status" value="1"/>
</dbReference>